<dbReference type="RefSeq" id="WP_054305231.1">
    <property type="nucleotide sequence ID" value="NZ_CAMIPJ010000002.1"/>
</dbReference>
<name>A0A4U9H9B9_SERRU</name>
<protein>
    <submittedName>
        <fullName evidence="1">Uncharacterized protein</fullName>
    </submittedName>
</protein>
<evidence type="ECO:0000313" key="2">
    <source>
        <dbReference type="Proteomes" id="UP000307968"/>
    </source>
</evidence>
<gene>
    <name evidence="1" type="ORF">NCTC12971_00619</name>
</gene>
<reference evidence="1 2" key="1">
    <citation type="submission" date="2019-05" db="EMBL/GenBank/DDBJ databases">
        <authorList>
            <consortium name="Pathogen Informatics"/>
        </authorList>
    </citation>
    <scope>NUCLEOTIDE SEQUENCE [LARGE SCALE GENOMIC DNA]</scope>
    <source>
        <strain evidence="1 2">NCTC12971</strain>
    </source>
</reference>
<proteinExistence type="predicted"/>
<accession>A0A4U9H9B9</accession>
<dbReference type="GeneID" id="61764007"/>
<dbReference type="AlphaFoldDB" id="A0A4U9H9B9"/>
<dbReference type="Proteomes" id="UP000307968">
    <property type="component" value="Chromosome"/>
</dbReference>
<dbReference type="EMBL" id="LR590463">
    <property type="protein sequence ID" value="VTP60157.1"/>
    <property type="molecule type" value="Genomic_DNA"/>
</dbReference>
<sequence>MAAAYWWQDLLDRNKTWQGLELIVRKSEGAGQTMEMLSGHHGRMALQVRGDNLFWASMLKDHSGVWLVMNVEHPGQQGLLPPVTSHDVESVRNKGQTQWTGEWCRYFARQLLDVSTPLLAPGRWLLRPMFSSQAQDTPLASWRFDAPASSMDMGCDWCLYGEDFPDLAEPVKVRLVDWWWGGNLLLGRYPVQAEAGRLKWWRKKCREGTLPPILVWYIAGLASFVVLYGHYRLQAAIEEGIPPQFLVLSELKEQTLAPDPEHRARVAGALEQQLRKNPKCSIDSVNQSLINLYDTRYLYAATHSRAVLGNGERWEQEVSAYLLRHQLGDGLDNILNRVNDDVLPAE</sequence>
<evidence type="ECO:0000313" key="1">
    <source>
        <dbReference type="EMBL" id="VTP60157.1"/>
    </source>
</evidence>
<organism evidence="1 2">
    <name type="scientific">Serratia rubidaea</name>
    <name type="common">Serratia marinorubra</name>
    <dbReference type="NCBI Taxonomy" id="61652"/>
    <lineage>
        <taxon>Bacteria</taxon>
        <taxon>Pseudomonadati</taxon>
        <taxon>Pseudomonadota</taxon>
        <taxon>Gammaproteobacteria</taxon>
        <taxon>Enterobacterales</taxon>
        <taxon>Yersiniaceae</taxon>
        <taxon>Serratia</taxon>
    </lineage>
</organism>